<keyword evidence="2" id="KW-1185">Reference proteome</keyword>
<dbReference type="Pfam" id="PF13704">
    <property type="entry name" value="Glyco_tranf_2_4"/>
    <property type="match status" value="1"/>
</dbReference>
<comment type="caution">
    <text evidence="1">The sequence shown here is derived from an EMBL/GenBank/DDBJ whole genome shotgun (WGS) entry which is preliminary data.</text>
</comment>
<reference evidence="1 2" key="1">
    <citation type="submission" date="2022-01" db="EMBL/GenBank/DDBJ databases">
        <title>Mariniradius saccharolyticus sp. nov., isolated from sediment of a river.</title>
        <authorList>
            <person name="Liu H."/>
        </authorList>
    </citation>
    <scope>NUCLEOTIDE SEQUENCE [LARGE SCALE GENOMIC DNA]</scope>
    <source>
        <strain evidence="1 2">RY-2</strain>
    </source>
</reference>
<gene>
    <name evidence="1" type="ORF">L0U89_16730</name>
</gene>
<evidence type="ECO:0000313" key="1">
    <source>
        <dbReference type="EMBL" id="MCF1752706.1"/>
    </source>
</evidence>
<evidence type="ECO:0000313" key="2">
    <source>
        <dbReference type="Proteomes" id="UP001201449"/>
    </source>
</evidence>
<name>A0ABS9BZS1_9BACT</name>
<dbReference type="EMBL" id="JAKEVZ010000014">
    <property type="protein sequence ID" value="MCF1752706.1"/>
    <property type="molecule type" value="Genomic_DNA"/>
</dbReference>
<accession>A0ABS9BZS1</accession>
<sequence length="277" mass="32226">MKSICVITMARHDNFFLEKWIKYYGHQIGEEHLYIYLDGKDQDPPKHSGKANIIFCDKIPGPIGSAEPGRLAFLSKKAAYHLQQYDIVIGCDADEFLVVEPKLGKTLGEYLGNLKIRTTVSGVGLDVGQREGEEGQYDPNKGFLEQRSYAMIAPDYTKPCVITKPVTWGVGFHRIRGHNYHIDKNLYMFHFGCFDAKMIADRFKDKDRLAMGWEKHLNMRRRTIEAVSKHEAKDGNVWLPRAQFIQKWFRPPYKWNRPSMLNMEIIIRIPERFRNCI</sequence>
<dbReference type="Proteomes" id="UP001201449">
    <property type="component" value="Unassembled WGS sequence"/>
</dbReference>
<protein>
    <submittedName>
        <fullName evidence="1">Glycosyltransferase family 2 protein</fullName>
    </submittedName>
</protein>
<proteinExistence type="predicted"/>
<dbReference type="RefSeq" id="WP_234862564.1">
    <property type="nucleotide sequence ID" value="NZ_JAKEVZ010000014.1"/>
</dbReference>
<organism evidence="1 2">
    <name type="scientific">Mariniradius sediminis</name>
    <dbReference type="NCBI Taxonomy" id="2909237"/>
    <lineage>
        <taxon>Bacteria</taxon>
        <taxon>Pseudomonadati</taxon>
        <taxon>Bacteroidota</taxon>
        <taxon>Cytophagia</taxon>
        <taxon>Cytophagales</taxon>
        <taxon>Cyclobacteriaceae</taxon>
        <taxon>Mariniradius</taxon>
    </lineage>
</organism>